<dbReference type="EMBL" id="CWOW01000004">
    <property type="protein sequence ID" value="CSA22081.1"/>
    <property type="molecule type" value="Genomic_DNA"/>
</dbReference>
<dbReference type="Proteomes" id="UP000044806">
    <property type="component" value="Unassembled WGS sequence"/>
</dbReference>
<evidence type="ECO:0000313" key="2">
    <source>
        <dbReference type="Proteomes" id="UP000044806"/>
    </source>
</evidence>
<gene>
    <name evidence="1" type="ORF">ERS013165_01040</name>
</gene>
<accession>A0A655PXG7</accession>
<reference evidence="1 2" key="1">
    <citation type="submission" date="2015-07" db="EMBL/GenBank/DDBJ databases">
        <authorList>
            <consortium name="Pathogen Informatics"/>
        </authorList>
    </citation>
    <scope>NUCLEOTIDE SEQUENCE [LARGE SCALE GENOMIC DNA]</scope>
    <source>
        <strain evidence="1 2">A51</strain>
    </source>
</reference>
<evidence type="ECO:0000313" key="1">
    <source>
        <dbReference type="EMBL" id="CSA22081.1"/>
    </source>
</evidence>
<sequence>MLLPSIGRSNTAALILQLTANAQPITQTFHHIFLVIPSLFYTDVRLLLFPAYDQLVAQDITRY</sequence>
<name>A0A655PXG7_VIBCL</name>
<dbReference type="AlphaFoldDB" id="A0A655PXG7"/>
<organism evidence="1 2">
    <name type="scientific">Vibrio cholerae</name>
    <dbReference type="NCBI Taxonomy" id="666"/>
    <lineage>
        <taxon>Bacteria</taxon>
        <taxon>Pseudomonadati</taxon>
        <taxon>Pseudomonadota</taxon>
        <taxon>Gammaproteobacteria</taxon>
        <taxon>Vibrionales</taxon>
        <taxon>Vibrionaceae</taxon>
        <taxon>Vibrio</taxon>
    </lineage>
</organism>
<proteinExistence type="predicted"/>
<protein>
    <submittedName>
        <fullName evidence="1">Uncharacterized protein</fullName>
    </submittedName>
</protein>